<feature type="transmembrane region" description="Helical" evidence="1">
    <location>
        <begin position="12"/>
        <end position="28"/>
    </location>
</feature>
<dbReference type="InterPro" id="IPR008621">
    <property type="entry name" value="Cbb3-typ_cyt_oxidase_comp"/>
</dbReference>
<reference evidence="2 3" key="1">
    <citation type="submission" date="2018-07" db="EMBL/GenBank/DDBJ databases">
        <title>Genomic Encyclopedia of Type Strains, Phase III (KMG-III): the genomes of soil and plant-associated and newly described type strains.</title>
        <authorList>
            <person name="Whitman W."/>
        </authorList>
    </citation>
    <scope>NUCLEOTIDE SEQUENCE [LARGE SCALE GENOMIC DNA]</scope>
    <source>
        <strain evidence="2 3">CECT 8488</strain>
    </source>
</reference>
<dbReference type="Proteomes" id="UP000256845">
    <property type="component" value="Unassembled WGS sequence"/>
</dbReference>
<keyword evidence="1" id="KW-1133">Transmembrane helix</keyword>
<keyword evidence="3" id="KW-1185">Reference proteome</keyword>
<organism evidence="2 3">
    <name type="scientific">Aestuariispira insulae</name>
    <dbReference type="NCBI Taxonomy" id="1461337"/>
    <lineage>
        <taxon>Bacteria</taxon>
        <taxon>Pseudomonadati</taxon>
        <taxon>Pseudomonadota</taxon>
        <taxon>Alphaproteobacteria</taxon>
        <taxon>Rhodospirillales</taxon>
        <taxon>Kiloniellaceae</taxon>
        <taxon>Aestuariispira</taxon>
    </lineage>
</organism>
<evidence type="ECO:0000313" key="3">
    <source>
        <dbReference type="Proteomes" id="UP000256845"/>
    </source>
</evidence>
<dbReference type="OrthoDB" id="7173870at2"/>
<evidence type="ECO:0000313" key="2">
    <source>
        <dbReference type="EMBL" id="RED51013.1"/>
    </source>
</evidence>
<sequence>METIVTFANDIWNLWLMIVFFGIVFWALRPTRKAQNEMAHNAAIPLNDDDLKPGKGA</sequence>
<accession>A0A3D9HND6</accession>
<comment type="caution">
    <text evidence="2">The sequence shown here is derived from an EMBL/GenBank/DDBJ whole genome shotgun (WGS) entry which is preliminary data.</text>
</comment>
<dbReference type="Pfam" id="PF05545">
    <property type="entry name" value="FixQ"/>
    <property type="match status" value="1"/>
</dbReference>
<dbReference type="RefSeq" id="WP_115936792.1">
    <property type="nucleotide sequence ID" value="NZ_QRDW01000004.1"/>
</dbReference>
<name>A0A3D9HND6_9PROT</name>
<dbReference type="AlphaFoldDB" id="A0A3D9HND6"/>
<keyword evidence="1" id="KW-0812">Transmembrane</keyword>
<proteinExistence type="predicted"/>
<dbReference type="EMBL" id="QRDW01000004">
    <property type="protein sequence ID" value="RED51013.1"/>
    <property type="molecule type" value="Genomic_DNA"/>
</dbReference>
<evidence type="ECO:0000256" key="1">
    <source>
        <dbReference type="SAM" id="Phobius"/>
    </source>
</evidence>
<keyword evidence="1" id="KW-0472">Membrane</keyword>
<protein>
    <submittedName>
        <fullName evidence="2">Cytochrome c oxidase cbb3-type subunit 4</fullName>
    </submittedName>
</protein>
<gene>
    <name evidence="2" type="ORF">DFP90_104289</name>
</gene>